<dbReference type="InterPro" id="IPR012879">
    <property type="entry name" value="CCDC47"/>
</dbReference>
<dbReference type="Pfam" id="PF07946">
    <property type="entry name" value="CCDC47"/>
    <property type="match status" value="1"/>
</dbReference>
<gene>
    <name evidence="7" type="ORF">GGX14DRAFT_414179</name>
</gene>
<feature type="compositionally biased region" description="Basic residues" evidence="5">
    <location>
        <begin position="368"/>
        <end position="382"/>
    </location>
</feature>
<dbReference type="GO" id="GO:0005783">
    <property type="term" value="C:endoplasmic reticulum"/>
    <property type="evidence" value="ECO:0007669"/>
    <property type="project" value="InterPro"/>
</dbReference>
<evidence type="ECO:0008006" key="9">
    <source>
        <dbReference type="Google" id="ProtNLM"/>
    </source>
</evidence>
<reference evidence="7" key="1">
    <citation type="submission" date="2023-03" db="EMBL/GenBank/DDBJ databases">
        <title>Massive genome expansion in bonnet fungi (Mycena s.s.) driven by repeated elements and novel gene families across ecological guilds.</title>
        <authorList>
            <consortium name="Lawrence Berkeley National Laboratory"/>
            <person name="Harder C.B."/>
            <person name="Miyauchi S."/>
            <person name="Viragh M."/>
            <person name="Kuo A."/>
            <person name="Thoen E."/>
            <person name="Andreopoulos B."/>
            <person name="Lu D."/>
            <person name="Skrede I."/>
            <person name="Drula E."/>
            <person name="Henrissat B."/>
            <person name="Morin E."/>
            <person name="Kohler A."/>
            <person name="Barry K."/>
            <person name="LaButti K."/>
            <person name="Morin E."/>
            <person name="Salamov A."/>
            <person name="Lipzen A."/>
            <person name="Mereny Z."/>
            <person name="Hegedus B."/>
            <person name="Baldrian P."/>
            <person name="Stursova M."/>
            <person name="Weitz H."/>
            <person name="Taylor A."/>
            <person name="Grigoriev I.V."/>
            <person name="Nagy L.G."/>
            <person name="Martin F."/>
            <person name="Kauserud H."/>
        </authorList>
    </citation>
    <scope>NUCLEOTIDE SEQUENCE</scope>
    <source>
        <strain evidence="7">9144</strain>
    </source>
</reference>
<dbReference type="PANTHER" id="PTHR12883:SF0">
    <property type="entry name" value="PAT COMPLEX SUBUNIT CCDC47"/>
    <property type="match status" value="1"/>
</dbReference>
<evidence type="ECO:0000256" key="1">
    <source>
        <dbReference type="ARBA" id="ARBA00004167"/>
    </source>
</evidence>
<dbReference type="EMBL" id="JARJCW010000002">
    <property type="protein sequence ID" value="KAJ7228668.1"/>
    <property type="molecule type" value="Genomic_DNA"/>
</dbReference>
<evidence type="ECO:0000256" key="6">
    <source>
        <dbReference type="SAM" id="Phobius"/>
    </source>
</evidence>
<evidence type="ECO:0000313" key="8">
    <source>
        <dbReference type="Proteomes" id="UP001219525"/>
    </source>
</evidence>
<dbReference type="AlphaFoldDB" id="A0AAD6YSY8"/>
<dbReference type="GO" id="GO:0016020">
    <property type="term" value="C:membrane"/>
    <property type="evidence" value="ECO:0007669"/>
    <property type="project" value="UniProtKB-SubCell"/>
</dbReference>
<comment type="caution">
    <text evidence="7">The sequence shown here is derived from an EMBL/GenBank/DDBJ whole genome shotgun (WGS) entry which is preliminary data.</text>
</comment>
<dbReference type="PANTHER" id="PTHR12883">
    <property type="entry name" value="ADIPOCYTE-SPECIFIC PROTEIN 4-RELATED"/>
    <property type="match status" value="1"/>
</dbReference>
<organism evidence="7 8">
    <name type="scientific">Mycena pura</name>
    <dbReference type="NCBI Taxonomy" id="153505"/>
    <lineage>
        <taxon>Eukaryota</taxon>
        <taxon>Fungi</taxon>
        <taxon>Dikarya</taxon>
        <taxon>Basidiomycota</taxon>
        <taxon>Agaricomycotina</taxon>
        <taxon>Agaricomycetes</taxon>
        <taxon>Agaricomycetidae</taxon>
        <taxon>Agaricales</taxon>
        <taxon>Marasmiineae</taxon>
        <taxon>Mycenaceae</taxon>
        <taxon>Mycena</taxon>
    </lineage>
</organism>
<keyword evidence="4 6" id="KW-0472">Membrane</keyword>
<dbReference type="GO" id="GO:0005509">
    <property type="term" value="F:calcium ion binding"/>
    <property type="evidence" value="ECO:0007669"/>
    <property type="project" value="InterPro"/>
</dbReference>
<keyword evidence="8" id="KW-1185">Reference proteome</keyword>
<proteinExistence type="predicted"/>
<evidence type="ECO:0000256" key="5">
    <source>
        <dbReference type="SAM" id="MobiDB-lite"/>
    </source>
</evidence>
<name>A0AAD6YSY8_9AGAR</name>
<dbReference type="Proteomes" id="UP001219525">
    <property type="component" value="Unassembled WGS sequence"/>
</dbReference>
<feature type="compositionally biased region" description="Basic and acidic residues" evidence="5">
    <location>
        <begin position="320"/>
        <end position="352"/>
    </location>
</feature>
<evidence type="ECO:0000256" key="3">
    <source>
        <dbReference type="ARBA" id="ARBA00022989"/>
    </source>
</evidence>
<evidence type="ECO:0000313" key="7">
    <source>
        <dbReference type="EMBL" id="KAJ7228668.1"/>
    </source>
</evidence>
<dbReference type="GO" id="GO:0032469">
    <property type="term" value="P:endoplasmic reticulum calcium ion homeostasis"/>
    <property type="evidence" value="ECO:0007669"/>
    <property type="project" value="InterPro"/>
</dbReference>
<protein>
    <recommendedName>
        <fullName evidence="9">DUF1682-domain-containing protein</fullName>
    </recommendedName>
</protein>
<accession>A0AAD6YSY8</accession>
<keyword evidence="2 6" id="KW-0812">Transmembrane</keyword>
<keyword evidence="3 6" id="KW-1133">Transmembrane helix</keyword>
<comment type="subcellular location">
    <subcellularLocation>
        <location evidence="1">Membrane</location>
        <topology evidence="1">Single-pass membrane protein</topology>
    </subcellularLocation>
</comment>
<feature type="transmembrane region" description="Helical" evidence="6">
    <location>
        <begin position="43"/>
        <end position="60"/>
    </location>
</feature>
<evidence type="ECO:0000256" key="2">
    <source>
        <dbReference type="ARBA" id="ARBA00022692"/>
    </source>
</evidence>
<sequence>MATLTKFLASLTPPPVVNPDEYDGLELFRWRFFVFRPALFKKEAFFLAGALFYLAFFFYGRWFNARKATKWLEAHLSVLESQFSKPQVSFFLIIQVRILSTGPEKNWIQDGYSDFFNFSTGRRNVASLHTVFALRPRHDLLQMTFQTLRTFVDLQYRPQDDLQLDFRLLPGAVPYDFVWGVVSKDELLFVKNNRWDLTFTRTTENPGVPSRFSVMSEFADVTDGVLKAFPLAKILEDSKLAPYIRSLTITDQPRDRPTKPVQPQKHVILSLNVPPASQTAATVDIVAAIFPFIDSLSKVAIRPETKTKLKKIREGTASDIKKEAERDKKEQEAEALEDKKAAKRKAEEERVAKLSAAEQQKILERERKRSIRKSQGKITARK</sequence>
<feature type="region of interest" description="Disordered" evidence="5">
    <location>
        <begin position="320"/>
        <end position="382"/>
    </location>
</feature>
<evidence type="ECO:0000256" key="4">
    <source>
        <dbReference type="ARBA" id="ARBA00023136"/>
    </source>
</evidence>